<evidence type="ECO:0000256" key="9">
    <source>
        <dbReference type="ARBA" id="ARBA00023242"/>
    </source>
</evidence>
<evidence type="ECO:0000256" key="2">
    <source>
        <dbReference type="ARBA" id="ARBA00004173"/>
    </source>
</evidence>
<evidence type="ECO:0000256" key="4">
    <source>
        <dbReference type="ARBA" id="ARBA00022499"/>
    </source>
</evidence>
<dbReference type="PANTHER" id="PTHR13453:SF1">
    <property type="entry name" value="KAT8 REGULATORY NSL COMPLEX SUBUNIT 2"/>
    <property type="match status" value="1"/>
</dbReference>
<feature type="domain" description="KANL2-like probable zinc-finger" evidence="14">
    <location>
        <begin position="147"/>
        <end position="209"/>
    </location>
</feature>
<keyword evidence="4" id="KW-1017">Isopeptide bond</keyword>
<keyword evidence="9" id="KW-0539">Nucleus</keyword>
<evidence type="ECO:0000256" key="13">
    <source>
        <dbReference type="ARBA" id="ARBA00093543"/>
    </source>
</evidence>
<keyword evidence="7" id="KW-0156">Chromatin regulator</keyword>
<dbReference type="OrthoDB" id="677315at2759"/>
<gene>
    <name evidence="16 17" type="primary">LOC105051956</name>
</gene>
<sequence>MGSAPATKLRTPSILMKREALLLPSPSPNSINPRFTSDLNPNFLSFSVDGATEDAALLQAEILSREEVLRRRSRRVKQLERCYRRQYWALAEEFRAKHREYCWTFGVSPLEEGWGPGLGKDASPAAAGREGSRENGVAWKGFGSRCGFAGCRSRAMPLTRFCHPHILSDGRQTLYKACTFVVKSAPTGSIICGKPVLRAEVPSLCSMHFKRAQKSVSQALKKAGLNLLTSSKSTPNFHVIIAECIHQIQSKRRAALGTAAENIAVKDENVG</sequence>
<dbReference type="InterPro" id="IPR026316">
    <property type="entry name" value="NSL2"/>
</dbReference>
<reference evidence="16 17" key="1">
    <citation type="submission" date="2025-04" db="UniProtKB">
        <authorList>
            <consortium name="RefSeq"/>
        </authorList>
    </citation>
    <scope>IDENTIFICATION</scope>
</reference>
<comment type="subcellular location">
    <subcellularLocation>
        <location evidence="2">Mitochondrion</location>
    </subcellularLocation>
    <subcellularLocation>
        <location evidence="1">Nucleus</location>
    </subcellularLocation>
</comment>
<keyword evidence="5" id="KW-0597">Phosphoprotein</keyword>
<evidence type="ECO:0000313" key="17">
    <source>
        <dbReference type="RefSeq" id="XP_010930915.1"/>
    </source>
</evidence>
<evidence type="ECO:0000256" key="7">
    <source>
        <dbReference type="ARBA" id="ARBA00022853"/>
    </source>
</evidence>
<evidence type="ECO:0000256" key="1">
    <source>
        <dbReference type="ARBA" id="ARBA00004123"/>
    </source>
</evidence>
<dbReference type="RefSeq" id="XP_010930914.1">
    <property type="nucleotide sequence ID" value="XM_010932612.3"/>
</dbReference>
<dbReference type="GO" id="GO:0005739">
    <property type="term" value="C:mitochondrion"/>
    <property type="evidence" value="ECO:0007669"/>
    <property type="project" value="UniProtKB-SubCell"/>
</dbReference>
<comment type="subunit">
    <text evidence="13">Component of the NSL complex at least composed of KAT8/MOF, KANSL1, KANSL2, KANSL3, MCRS1, PHF20, OGT1/OGT, WDR5 and HCFC1.</text>
</comment>
<evidence type="ECO:0000313" key="15">
    <source>
        <dbReference type="Proteomes" id="UP000504607"/>
    </source>
</evidence>
<evidence type="ECO:0000256" key="8">
    <source>
        <dbReference type="ARBA" id="ARBA00023128"/>
    </source>
</evidence>
<evidence type="ECO:0000256" key="12">
    <source>
        <dbReference type="ARBA" id="ARBA00093359"/>
    </source>
</evidence>
<proteinExistence type="predicted"/>
<accession>A0A6I9RZL6</accession>
<comment type="function">
    <text evidence="12">Non-catalytic component of the NSL histone acetyltransferase complex, a multiprotein complex that mediates histone H4 acetylation at 'Lys-5'- and 'Lys-8' (H4K5ac and H4K8ac) at transcription start sites and promotes transcription initiation. Required for NSL complex stability and for transcription of intraciliary transport genes in both ciliated and non-ciliated cells by regulating histone H4 acetylation at 'Lys-5'- and 'Lys-12' (H4K5ac and H4K12ac). This is necessary for cilium assembly in ciliated cells and for organization of the microtubule cytoskeleton in non-ciliated cells. Required within the NSL complex to maintain nuclear architecture stability by promoting KAT8-mediated acetylation of lamin LMNA.</text>
</comment>
<dbReference type="GO" id="GO:0044545">
    <property type="term" value="C:NSL complex"/>
    <property type="evidence" value="ECO:0007669"/>
    <property type="project" value="TreeGrafter"/>
</dbReference>
<organism evidence="15 16">
    <name type="scientific">Elaeis guineensis var. tenera</name>
    <name type="common">Oil palm</name>
    <dbReference type="NCBI Taxonomy" id="51953"/>
    <lineage>
        <taxon>Eukaryota</taxon>
        <taxon>Viridiplantae</taxon>
        <taxon>Streptophyta</taxon>
        <taxon>Embryophyta</taxon>
        <taxon>Tracheophyta</taxon>
        <taxon>Spermatophyta</taxon>
        <taxon>Magnoliopsida</taxon>
        <taxon>Liliopsida</taxon>
        <taxon>Arecaceae</taxon>
        <taxon>Arecoideae</taxon>
        <taxon>Cocoseae</taxon>
        <taxon>Elaeidinae</taxon>
        <taxon>Elaeis</taxon>
    </lineage>
</organism>
<evidence type="ECO:0000256" key="6">
    <source>
        <dbReference type="ARBA" id="ARBA00022843"/>
    </source>
</evidence>
<evidence type="ECO:0000259" key="14">
    <source>
        <dbReference type="Pfam" id="PF13891"/>
    </source>
</evidence>
<keyword evidence="15" id="KW-1185">Reference proteome</keyword>
<dbReference type="GO" id="GO:0006325">
    <property type="term" value="P:chromatin organization"/>
    <property type="evidence" value="ECO:0007669"/>
    <property type="project" value="UniProtKB-KW"/>
</dbReference>
<dbReference type="InterPro" id="IPR025927">
    <property type="entry name" value="Znf_KANL2-like"/>
</dbReference>
<dbReference type="Pfam" id="PF13891">
    <property type="entry name" value="zf-C3HC3H_KANSL2"/>
    <property type="match status" value="1"/>
</dbReference>
<keyword evidence="6" id="KW-0832">Ubl conjugation</keyword>
<dbReference type="RefSeq" id="XP_010930915.1">
    <property type="nucleotide sequence ID" value="XM_010932613.3"/>
</dbReference>
<dbReference type="GO" id="GO:0005634">
    <property type="term" value="C:nucleus"/>
    <property type="evidence" value="ECO:0007669"/>
    <property type="project" value="UniProtKB-SubCell"/>
</dbReference>
<name>A0A6I9RZL6_ELAGV</name>
<evidence type="ECO:0000256" key="10">
    <source>
        <dbReference type="ARBA" id="ARBA00032947"/>
    </source>
</evidence>
<dbReference type="KEGG" id="egu:105051956"/>
<dbReference type="PANTHER" id="PTHR13453">
    <property type="entry name" value="KAT8 REGULATORY NSL COMPLEX SUBUNIT 2"/>
    <property type="match status" value="1"/>
</dbReference>
<dbReference type="AlphaFoldDB" id="A0A6I9RZL6"/>
<protein>
    <recommendedName>
        <fullName evidence="3">KAT8 regulatory NSL complex subunit 2</fullName>
    </recommendedName>
    <alternativeName>
        <fullName evidence="11">NSL complex protein NSL2</fullName>
    </alternativeName>
    <alternativeName>
        <fullName evidence="10">Non-specific lethal 2 homolog</fullName>
    </alternativeName>
</protein>
<evidence type="ECO:0000313" key="16">
    <source>
        <dbReference type="RefSeq" id="XP_010930914.1"/>
    </source>
</evidence>
<evidence type="ECO:0000256" key="5">
    <source>
        <dbReference type="ARBA" id="ARBA00022553"/>
    </source>
</evidence>
<dbReference type="Proteomes" id="UP000504607">
    <property type="component" value="Chromosome 9"/>
</dbReference>
<evidence type="ECO:0000256" key="11">
    <source>
        <dbReference type="ARBA" id="ARBA00033378"/>
    </source>
</evidence>
<evidence type="ECO:0000256" key="3">
    <source>
        <dbReference type="ARBA" id="ARBA00015508"/>
    </source>
</evidence>
<dbReference type="GeneID" id="105051956"/>
<keyword evidence="8" id="KW-0496">Mitochondrion</keyword>